<evidence type="ECO:0000256" key="15">
    <source>
        <dbReference type="ARBA" id="ARBA00022842"/>
    </source>
</evidence>
<dbReference type="InterPro" id="IPR008731">
    <property type="entry name" value="PTS_EIN"/>
</dbReference>
<dbReference type="PANTHER" id="PTHR46244">
    <property type="entry name" value="PHOSPHOENOLPYRUVATE-PROTEIN PHOSPHOTRANSFERASE"/>
    <property type="match status" value="1"/>
</dbReference>
<dbReference type="NCBIfam" id="TIGR01417">
    <property type="entry name" value="PTS_I_fam"/>
    <property type="match status" value="1"/>
</dbReference>
<evidence type="ECO:0000259" key="18">
    <source>
        <dbReference type="Pfam" id="PF00391"/>
    </source>
</evidence>
<dbReference type="InterPro" id="IPR006318">
    <property type="entry name" value="PTS_EI-like"/>
</dbReference>
<keyword evidence="11 17" id="KW-0808">Transferase</keyword>
<evidence type="ECO:0000256" key="7">
    <source>
        <dbReference type="ARBA" id="ARBA00016544"/>
    </source>
</evidence>
<dbReference type="PANTHER" id="PTHR46244:SF3">
    <property type="entry name" value="PHOSPHOENOLPYRUVATE-PROTEIN PHOSPHOTRANSFERASE"/>
    <property type="match status" value="1"/>
</dbReference>
<evidence type="ECO:0000259" key="19">
    <source>
        <dbReference type="Pfam" id="PF02896"/>
    </source>
</evidence>
<dbReference type="EC" id="2.7.3.9" evidence="6 17"/>
<dbReference type="InterPro" id="IPR050499">
    <property type="entry name" value="PEP-utilizing_PTS_enzyme"/>
</dbReference>
<dbReference type="PROSITE" id="PS00742">
    <property type="entry name" value="PEP_ENZYMES_2"/>
    <property type="match status" value="1"/>
</dbReference>
<keyword evidence="22" id="KW-1185">Reference proteome</keyword>
<dbReference type="InterPro" id="IPR036637">
    <property type="entry name" value="Phosphohistidine_dom_sf"/>
</dbReference>
<evidence type="ECO:0000256" key="1">
    <source>
        <dbReference type="ARBA" id="ARBA00000683"/>
    </source>
</evidence>
<evidence type="ECO:0000256" key="2">
    <source>
        <dbReference type="ARBA" id="ARBA00001946"/>
    </source>
</evidence>
<evidence type="ECO:0000256" key="10">
    <source>
        <dbReference type="ARBA" id="ARBA00022597"/>
    </source>
</evidence>
<evidence type="ECO:0000256" key="4">
    <source>
        <dbReference type="ARBA" id="ARBA00004496"/>
    </source>
</evidence>
<dbReference type="InterPro" id="IPR023151">
    <property type="entry name" value="PEP_util_CS"/>
</dbReference>
<dbReference type="Gene3D" id="3.50.30.10">
    <property type="entry name" value="Phosphohistidine domain"/>
    <property type="match status" value="1"/>
</dbReference>
<proteinExistence type="inferred from homology"/>
<comment type="subcellular location">
    <subcellularLocation>
        <location evidence="4 17">Cytoplasm</location>
    </subcellularLocation>
</comment>
<evidence type="ECO:0000256" key="9">
    <source>
        <dbReference type="ARBA" id="ARBA00022490"/>
    </source>
</evidence>
<comment type="cofactor">
    <cofactor evidence="2 17">
        <name>Mg(2+)</name>
        <dbReference type="ChEBI" id="CHEBI:18420"/>
    </cofactor>
</comment>
<dbReference type="PIRSF" id="PIRSF000732">
    <property type="entry name" value="PTS_enzyme_I"/>
    <property type="match status" value="1"/>
</dbReference>
<dbReference type="InterPro" id="IPR018274">
    <property type="entry name" value="PEP_util_AS"/>
</dbReference>
<evidence type="ECO:0000313" key="21">
    <source>
        <dbReference type="EMBL" id="MFF5198650.1"/>
    </source>
</evidence>
<evidence type="ECO:0000256" key="16">
    <source>
        <dbReference type="ARBA" id="ARBA00033235"/>
    </source>
</evidence>
<sequence length="563" mass="57589">MRELRGIGASPGGAAGPVYRLAPPPALPPSAETVDPAAEKAAVREAVLVVAADLTRRADTALDATAAEVLRAQVMMAQDETLIDAADIAIDGGADAPHALTDVLAGHRAAFEAAGGYLAERVSDLDDLRDRLVAACLGQPMPGVPDPGHPYLLIASDLAPADTAGLEPDLVLGLVTAEGGPTSHTAILARTLGIPAVVRCAGILDVADGALASLDGASGVVVAGVSAETVRTVNADRLAEIERRARSQGPGRTRDSHPVALLANIGSARDLTGEVEGVGLFRTELLYLDRSDPPSHDEQVAAYRDVFAALPGRKVVVRTLDAGADKPLPFLRLADEPNPALGVRGLRVARQTPTVLTTQLAAISVAAAATDADVWVMAPMVATAAEAAAFTESCREYGLPTAGVMIEVPAAALRAGQVLRHVDFLSVGTNDLSQYTFAADRMCGDLADLLDPWQPALIALLATCAAAGVEAGKPVGVCGESAADPDFALVLAGLGITSLSMAPRSIPAVRESLAAHTLDECRQIAEAALAAPSPEAARAAVAVLRSSSGRATAAPDEDIRIRG</sequence>
<accession>A0ABW6VMP2</accession>
<keyword evidence="12 17" id="KW-0598">Phosphotransferase system</keyword>
<dbReference type="InterPro" id="IPR008279">
    <property type="entry name" value="PEP-util_enz_mobile_dom"/>
</dbReference>
<name>A0ABW6VMP2_9ACTN</name>
<dbReference type="GO" id="GO:0008965">
    <property type="term" value="F:phosphoenolpyruvate-protein phosphotransferase activity"/>
    <property type="evidence" value="ECO:0007669"/>
    <property type="project" value="UniProtKB-EC"/>
</dbReference>
<gene>
    <name evidence="21" type="primary">ptsP</name>
    <name evidence="21" type="ORF">ACFY3B_03480</name>
</gene>
<protein>
    <recommendedName>
        <fullName evidence="7 17">Phosphoenolpyruvate-protein phosphotransferase</fullName>
        <ecNumber evidence="6 17">2.7.3.9</ecNumber>
    </recommendedName>
    <alternativeName>
        <fullName evidence="16 17">Phosphotransferase system, enzyme I</fullName>
    </alternativeName>
</protein>
<evidence type="ECO:0000256" key="13">
    <source>
        <dbReference type="ARBA" id="ARBA00022723"/>
    </source>
</evidence>
<evidence type="ECO:0000256" key="17">
    <source>
        <dbReference type="PIRNR" id="PIRNR000732"/>
    </source>
</evidence>
<evidence type="ECO:0000256" key="14">
    <source>
        <dbReference type="ARBA" id="ARBA00022777"/>
    </source>
</evidence>
<evidence type="ECO:0000256" key="8">
    <source>
        <dbReference type="ARBA" id="ARBA00022448"/>
    </source>
</evidence>
<dbReference type="InterPro" id="IPR024692">
    <property type="entry name" value="PTS_EI"/>
</dbReference>
<dbReference type="Gene3D" id="1.10.274.10">
    <property type="entry name" value="PtsI, HPr-binding domain"/>
    <property type="match status" value="1"/>
</dbReference>
<dbReference type="Pfam" id="PF05524">
    <property type="entry name" value="PEP-utilisers_N"/>
    <property type="match status" value="1"/>
</dbReference>
<dbReference type="Proteomes" id="UP001602287">
    <property type="component" value="Unassembled WGS sequence"/>
</dbReference>
<evidence type="ECO:0000256" key="11">
    <source>
        <dbReference type="ARBA" id="ARBA00022679"/>
    </source>
</evidence>
<keyword evidence="8 17" id="KW-0813">Transport</keyword>
<dbReference type="InterPro" id="IPR036618">
    <property type="entry name" value="PtsI_HPr-bd_sf"/>
</dbReference>
<comment type="caution">
    <text evidence="21">The sequence shown here is derived from an EMBL/GenBank/DDBJ whole genome shotgun (WGS) entry which is preliminary data.</text>
</comment>
<comment type="similarity">
    <text evidence="5 17">Belongs to the PEP-utilizing enzyme family.</text>
</comment>
<reference evidence="21 22" key="1">
    <citation type="submission" date="2024-10" db="EMBL/GenBank/DDBJ databases">
        <title>The Natural Products Discovery Center: Release of the First 8490 Sequenced Strains for Exploring Actinobacteria Biosynthetic Diversity.</title>
        <authorList>
            <person name="Kalkreuter E."/>
            <person name="Kautsar S.A."/>
            <person name="Yang D."/>
            <person name="Bader C.D."/>
            <person name="Teijaro C.N."/>
            <person name="Fluegel L."/>
            <person name="Davis C.M."/>
            <person name="Simpson J.R."/>
            <person name="Lauterbach L."/>
            <person name="Steele A.D."/>
            <person name="Gui C."/>
            <person name="Meng S."/>
            <person name="Li G."/>
            <person name="Viehrig K."/>
            <person name="Ye F."/>
            <person name="Su P."/>
            <person name="Kiefer A.F."/>
            <person name="Nichols A."/>
            <person name="Cepeda A.J."/>
            <person name="Yan W."/>
            <person name="Fan B."/>
            <person name="Jiang Y."/>
            <person name="Adhikari A."/>
            <person name="Zheng C.-J."/>
            <person name="Schuster L."/>
            <person name="Cowan T.M."/>
            <person name="Smanski M.J."/>
            <person name="Chevrette M.G."/>
            <person name="De Carvalho L.P.S."/>
            <person name="Shen B."/>
        </authorList>
    </citation>
    <scope>NUCLEOTIDE SEQUENCE [LARGE SCALE GENOMIC DNA]</scope>
    <source>
        <strain evidence="21 22">NPDC000140</strain>
    </source>
</reference>
<comment type="catalytic activity">
    <reaction evidence="1 17">
        <text>L-histidyl-[protein] + phosphoenolpyruvate = N(pros)-phospho-L-histidyl-[protein] + pyruvate</text>
        <dbReference type="Rhea" id="RHEA:23880"/>
        <dbReference type="Rhea" id="RHEA-COMP:9745"/>
        <dbReference type="Rhea" id="RHEA-COMP:9746"/>
        <dbReference type="ChEBI" id="CHEBI:15361"/>
        <dbReference type="ChEBI" id="CHEBI:29979"/>
        <dbReference type="ChEBI" id="CHEBI:58702"/>
        <dbReference type="ChEBI" id="CHEBI:64837"/>
        <dbReference type="EC" id="2.7.3.9"/>
    </reaction>
</comment>
<dbReference type="PROSITE" id="PS00370">
    <property type="entry name" value="PEP_ENZYMES_PHOS_SITE"/>
    <property type="match status" value="1"/>
</dbReference>
<dbReference type="InterPro" id="IPR015813">
    <property type="entry name" value="Pyrv/PenolPyrv_kinase-like_dom"/>
</dbReference>
<organism evidence="21 22">
    <name type="scientific">Micromonospora parva</name>
    <dbReference type="NCBI Taxonomy" id="1464048"/>
    <lineage>
        <taxon>Bacteria</taxon>
        <taxon>Bacillati</taxon>
        <taxon>Actinomycetota</taxon>
        <taxon>Actinomycetes</taxon>
        <taxon>Micromonosporales</taxon>
        <taxon>Micromonosporaceae</taxon>
        <taxon>Micromonospora</taxon>
    </lineage>
</organism>
<dbReference type="Pfam" id="PF02896">
    <property type="entry name" value="PEP-utilizers_C"/>
    <property type="match status" value="1"/>
</dbReference>
<feature type="domain" description="PEP-utilising enzyme C-terminal" evidence="19">
    <location>
        <begin position="249"/>
        <end position="515"/>
    </location>
</feature>
<keyword evidence="9 17" id="KW-0963">Cytoplasm</keyword>
<feature type="domain" description="PEP-utilising enzyme mobile" evidence="18">
    <location>
        <begin position="152"/>
        <end position="219"/>
    </location>
</feature>
<evidence type="ECO:0000256" key="3">
    <source>
        <dbReference type="ARBA" id="ARBA00002728"/>
    </source>
</evidence>
<dbReference type="Gene3D" id="3.20.20.60">
    <property type="entry name" value="Phosphoenolpyruvate-binding domains"/>
    <property type="match status" value="1"/>
</dbReference>
<keyword evidence="15 17" id="KW-0460">Magnesium</keyword>
<dbReference type="SUPFAM" id="SSF47831">
    <property type="entry name" value="Enzyme I of the PEP:sugar phosphotransferase system HPr-binding (sub)domain"/>
    <property type="match status" value="1"/>
</dbReference>
<dbReference type="PRINTS" id="PR01736">
    <property type="entry name" value="PHPHTRNFRASE"/>
</dbReference>
<evidence type="ECO:0000313" key="22">
    <source>
        <dbReference type="Proteomes" id="UP001602287"/>
    </source>
</evidence>
<evidence type="ECO:0000256" key="12">
    <source>
        <dbReference type="ARBA" id="ARBA00022683"/>
    </source>
</evidence>
<evidence type="ECO:0000256" key="5">
    <source>
        <dbReference type="ARBA" id="ARBA00007837"/>
    </source>
</evidence>
<dbReference type="InterPro" id="IPR000121">
    <property type="entry name" value="PEP_util_C"/>
</dbReference>
<keyword evidence="10 17" id="KW-0762">Sugar transport</keyword>
<dbReference type="SUPFAM" id="SSF52009">
    <property type="entry name" value="Phosphohistidine domain"/>
    <property type="match status" value="1"/>
</dbReference>
<evidence type="ECO:0000256" key="6">
    <source>
        <dbReference type="ARBA" id="ARBA00012232"/>
    </source>
</evidence>
<evidence type="ECO:0000259" key="20">
    <source>
        <dbReference type="Pfam" id="PF05524"/>
    </source>
</evidence>
<dbReference type="RefSeq" id="WP_387217710.1">
    <property type="nucleotide sequence ID" value="NZ_JBIAZM010000001.1"/>
</dbReference>
<dbReference type="InterPro" id="IPR040442">
    <property type="entry name" value="Pyrv_kinase-like_dom_sf"/>
</dbReference>
<dbReference type="SUPFAM" id="SSF51621">
    <property type="entry name" value="Phosphoenolpyruvate/pyruvate domain"/>
    <property type="match status" value="1"/>
</dbReference>
<feature type="domain" description="Phosphotransferase system enzyme I N-terminal" evidence="20">
    <location>
        <begin position="5"/>
        <end position="121"/>
    </location>
</feature>
<dbReference type="EMBL" id="JBIAZM010000001">
    <property type="protein sequence ID" value="MFF5198650.1"/>
    <property type="molecule type" value="Genomic_DNA"/>
</dbReference>
<keyword evidence="13 17" id="KW-0479">Metal-binding</keyword>
<keyword evidence="14 17" id="KW-0418">Kinase</keyword>
<dbReference type="Pfam" id="PF00391">
    <property type="entry name" value="PEP-utilizers"/>
    <property type="match status" value="1"/>
</dbReference>
<comment type="function">
    <text evidence="3 17">General (non sugar-specific) component of the phosphoenolpyruvate-dependent sugar phosphotransferase system (sugar PTS). This major carbohydrate active-transport system catalyzes the phosphorylation of incoming sugar substrates concomitantly with their translocation across the cell membrane. Enzyme I transfers the phosphoryl group from phosphoenolpyruvate (PEP) to the phosphoryl carrier protein (HPr).</text>
</comment>